<feature type="transmembrane region" description="Helical" evidence="7">
    <location>
        <begin position="91"/>
        <end position="112"/>
    </location>
</feature>
<dbReference type="InterPro" id="IPR000515">
    <property type="entry name" value="MetI-like"/>
</dbReference>
<name>A0A1H9QJL0_BUTFI</name>
<organism evidence="9 10">
    <name type="scientific">Butyrivibrio fibrisolvens</name>
    <dbReference type="NCBI Taxonomy" id="831"/>
    <lineage>
        <taxon>Bacteria</taxon>
        <taxon>Bacillati</taxon>
        <taxon>Bacillota</taxon>
        <taxon>Clostridia</taxon>
        <taxon>Lachnospirales</taxon>
        <taxon>Lachnospiraceae</taxon>
        <taxon>Butyrivibrio</taxon>
    </lineage>
</organism>
<keyword evidence="4 7" id="KW-0812">Transmembrane</keyword>
<evidence type="ECO:0000256" key="1">
    <source>
        <dbReference type="ARBA" id="ARBA00004651"/>
    </source>
</evidence>
<dbReference type="eggNOG" id="COG4209">
    <property type="taxonomic scope" value="Bacteria"/>
</dbReference>
<dbReference type="PANTHER" id="PTHR43227:SF11">
    <property type="entry name" value="BLL4140 PROTEIN"/>
    <property type="match status" value="1"/>
</dbReference>
<evidence type="ECO:0000256" key="6">
    <source>
        <dbReference type="ARBA" id="ARBA00023136"/>
    </source>
</evidence>
<accession>A0A1H9QJL0</accession>
<dbReference type="PANTHER" id="PTHR43227">
    <property type="entry name" value="BLL4140 PROTEIN"/>
    <property type="match status" value="1"/>
</dbReference>
<keyword evidence="5 7" id="KW-1133">Transmembrane helix</keyword>
<dbReference type="PROSITE" id="PS50928">
    <property type="entry name" value="ABC_TM1"/>
    <property type="match status" value="1"/>
</dbReference>
<evidence type="ECO:0000313" key="9">
    <source>
        <dbReference type="EMBL" id="SER60385.1"/>
    </source>
</evidence>
<comment type="similarity">
    <text evidence="7">Belongs to the binding-protein-dependent transport system permease family.</text>
</comment>
<dbReference type="GO" id="GO:0055085">
    <property type="term" value="P:transmembrane transport"/>
    <property type="evidence" value="ECO:0007669"/>
    <property type="project" value="InterPro"/>
</dbReference>
<evidence type="ECO:0000256" key="2">
    <source>
        <dbReference type="ARBA" id="ARBA00022448"/>
    </source>
</evidence>
<evidence type="ECO:0000256" key="5">
    <source>
        <dbReference type="ARBA" id="ARBA00022989"/>
    </source>
</evidence>
<evidence type="ECO:0000256" key="7">
    <source>
        <dbReference type="RuleBase" id="RU363032"/>
    </source>
</evidence>
<feature type="transmembrane region" description="Helical" evidence="7">
    <location>
        <begin position="220"/>
        <end position="241"/>
    </location>
</feature>
<feature type="domain" description="ABC transmembrane type-1" evidence="8">
    <location>
        <begin position="87"/>
        <end position="300"/>
    </location>
</feature>
<keyword evidence="9" id="KW-0762">Sugar transport</keyword>
<dbReference type="InterPro" id="IPR035906">
    <property type="entry name" value="MetI-like_sf"/>
</dbReference>
<evidence type="ECO:0000313" key="10">
    <source>
        <dbReference type="Proteomes" id="UP000182584"/>
    </source>
</evidence>
<dbReference type="Gene3D" id="1.10.3720.10">
    <property type="entry name" value="MetI-like"/>
    <property type="match status" value="1"/>
</dbReference>
<keyword evidence="6 7" id="KW-0472">Membrane</keyword>
<proteinExistence type="inferred from homology"/>
<dbReference type="AlphaFoldDB" id="A0A1H9QJL0"/>
<dbReference type="InterPro" id="IPR050809">
    <property type="entry name" value="UgpAE/MalFG_permease"/>
</dbReference>
<feature type="transmembrane region" description="Helical" evidence="7">
    <location>
        <begin position="124"/>
        <end position="147"/>
    </location>
</feature>
<reference evidence="9 10" key="1">
    <citation type="submission" date="2016-10" db="EMBL/GenBank/DDBJ databases">
        <authorList>
            <person name="de Groot N.N."/>
        </authorList>
    </citation>
    <scope>NUCLEOTIDE SEQUENCE [LARGE SCALE GENOMIC DNA]</scope>
    <source>
        <strain evidence="9 10">AR40</strain>
    </source>
</reference>
<dbReference type="CDD" id="cd06261">
    <property type="entry name" value="TM_PBP2"/>
    <property type="match status" value="1"/>
</dbReference>
<gene>
    <name evidence="9" type="ORF">SAMN04487884_1087</name>
</gene>
<evidence type="ECO:0000256" key="4">
    <source>
        <dbReference type="ARBA" id="ARBA00022692"/>
    </source>
</evidence>
<dbReference type="Pfam" id="PF00528">
    <property type="entry name" value="BPD_transp_1"/>
    <property type="match status" value="1"/>
</dbReference>
<evidence type="ECO:0000259" key="8">
    <source>
        <dbReference type="PROSITE" id="PS50928"/>
    </source>
</evidence>
<feature type="transmembrane region" description="Helical" evidence="7">
    <location>
        <begin position="26"/>
        <end position="53"/>
    </location>
</feature>
<dbReference type="GO" id="GO:0005886">
    <property type="term" value="C:plasma membrane"/>
    <property type="evidence" value="ECO:0007669"/>
    <property type="project" value="UniProtKB-SubCell"/>
</dbReference>
<dbReference type="OrthoDB" id="9785836at2"/>
<feature type="transmembrane region" description="Helical" evidence="7">
    <location>
        <begin position="279"/>
        <end position="304"/>
    </location>
</feature>
<evidence type="ECO:0000256" key="3">
    <source>
        <dbReference type="ARBA" id="ARBA00022475"/>
    </source>
</evidence>
<protein>
    <submittedName>
        <fullName evidence="9">Multiple sugar transport system permease protein</fullName>
    </submittedName>
</protein>
<dbReference type="RefSeq" id="WP_074755378.1">
    <property type="nucleotide sequence ID" value="NZ_FOGJ01000008.1"/>
</dbReference>
<dbReference type="SUPFAM" id="SSF161098">
    <property type="entry name" value="MetI-like"/>
    <property type="match status" value="1"/>
</dbReference>
<dbReference type="EMBL" id="FOGJ01000008">
    <property type="protein sequence ID" value="SER60385.1"/>
    <property type="molecule type" value="Genomic_DNA"/>
</dbReference>
<dbReference type="Proteomes" id="UP000182584">
    <property type="component" value="Unassembled WGS sequence"/>
</dbReference>
<sequence length="314" mass="35043">MSSKPKTTELSGKNDGFWHNVFKHHAYLVLALPAVLILFFFNYVPMAGLVLAFKSYDYTKGIWLSPWNGIDNFKFLLQSKNDFIRITRNTLLYYVVFTALGQFLNVVLAIAIDQFAFKRLGKTMQTIMIIPVFVSYAAVQFIVMAYISSGTGIINNLLGGAIPFYRSPEYWPYILTIVKMWNGVGYGSVLYMSVLAGIDTSLYEAASIDGASKWQQIKHVTLPSLVPMITVMLLLSVGGIMHSDTGLFYQVTRNTGILYETTQVIDSYVLNAIMKNSNFGFTAATTFFQSVVGLLLMLLANGIVKKLAPENSLF</sequence>
<keyword evidence="2 7" id="KW-0813">Transport</keyword>
<comment type="subcellular location">
    <subcellularLocation>
        <location evidence="1 7">Cell membrane</location>
        <topology evidence="1 7">Multi-pass membrane protein</topology>
    </subcellularLocation>
</comment>
<keyword evidence="3" id="KW-1003">Cell membrane</keyword>